<sequence>MKKYLLFYFLLFFIQNYFSQEARYIDTELLNVRSGPGKNYEVLDTAPKGEKVIFISTKGNWTQIQMDSGIKGFVSSKFVINTPPTSQKINNDPGKWWKVPLGIVGFLLIVKFFGSKKCSSTSSRDYSKTFKTQQNMGSNAVVETVNISSKEKPSIAPKPIQKKEKLYCKFCGREETNLFFLTSGKCQKSSSGYHMPFEGDVEKKYLCKFCGREESNLFFLTSGKCSKSSNNYHQPFDGGFKDRYACKFCGTTDRSLFFLTSRKCNKSTSKYHQPLI</sequence>
<dbReference type="PROSITE" id="PS51781">
    <property type="entry name" value="SH3B"/>
    <property type="match status" value="1"/>
</dbReference>
<feature type="domain" description="SH3b" evidence="1">
    <location>
        <begin position="19"/>
        <end position="83"/>
    </location>
</feature>
<gene>
    <name evidence="2" type="ORF">SAMN05421789_10729</name>
</gene>
<dbReference type="OrthoDB" id="9810477at2"/>
<dbReference type="SMART" id="SM00287">
    <property type="entry name" value="SH3b"/>
    <property type="match status" value="1"/>
</dbReference>
<evidence type="ECO:0000259" key="1">
    <source>
        <dbReference type="PROSITE" id="PS51781"/>
    </source>
</evidence>
<protein>
    <submittedName>
        <fullName evidence="2">SH3 domain-containing protein</fullName>
    </submittedName>
</protein>
<evidence type="ECO:0000313" key="3">
    <source>
        <dbReference type="Proteomes" id="UP000185839"/>
    </source>
</evidence>
<dbReference type="Pfam" id="PF08239">
    <property type="entry name" value="SH3_3"/>
    <property type="match status" value="1"/>
</dbReference>
<dbReference type="EMBL" id="FTOI01000007">
    <property type="protein sequence ID" value="SIS80151.1"/>
    <property type="molecule type" value="Genomic_DNA"/>
</dbReference>
<evidence type="ECO:0000313" key="2">
    <source>
        <dbReference type="EMBL" id="SIS80151.1"/>
    </source>
</evidence>
<accession>A0A1N7M2I2</accession>
<dbReference type="Proteomes" id="UP000185839">
    <property type="component" value="Unassembled WGS sequence"/>
</dbReference>
<dbReference type="RefSeq" id="WP_084566482.1">
    <property type="nucleotide sequence ID" value="NZ_FTOI01000007.1"/>
</dbReference>
<organism evidence="2 3">
    <name type="scientific">Kaistella chaponensis</name>
    <dbReference type="NCBI Taxonomy" id="713588"/>
    <lineage>
        <taxon>Bacteria</taxon>
        <taxon>Pseudomonadati</taxon>
        <taxon>Bacteroidota</taxon>
        <taxon>Flavobacteriia</taxon>
        <taxon>Flavobacteriales</taxon>
        <taxon>Weeksellaceae</taxon>
        <taxon>Chryseobacterium group</taxon>
        <taxon>Kaistella</taxon>
    </lineage>
</organism>
<keyword evidence="3" id="KW-1185">Reference proteome</keyword>
<dbReference type="AlphaFoldDB" id="A0A1N7M2I2"/>
<name>A0A1N7M2I2_9FLAO</name>
<dbReference type="Gene3D" id="2.30.30.40">
    <property type="entry name" value="SH3 Domains"/>
    <property type="match status" value="1"/>
</dbReference>
<proteinExistence type="predicted"/>
<reference evidence="3" key="1">
    <citation type="submission" date="2017-01" db="EMBL/GenBank/DDBJ databases">
        <authorList>
            <person name="Varghese N."/>
            <person name="Submissions S."/>
        </authorList>
    </citation>
    <scope>NUCLEOTIDE SEQUENCE [LARGE SCALE GENOMIC DNA]</scope>
    <source>
        <strain evidence="3">DSM 23145</strain>
    </source>
</reference>
<dbReference type="STRING" id="713588.SAMN05421789_10729"/>
<dbReference type="InterPro" id="IPR003646">
    <property type="entry name" value="SH3-like_bac-type"/>
</dbReference>